<dbReference type="Proteomes" id="UP000821865">
    <property type="component" value="Chromosome 2"/>
</dbReference>
<evidence type="ECO:0000313" key="2">
    <source>
        <dbReference type="Proteomes" id="UP000821865"/>
    </source>
</evidence>
<gene>
    <name evidence="1" type="ORF">HPB49_008980</name>
</gene>
<organism evidence="1 2">
    <name type="scientific">Dermacentor silvarum</name>
    <name type="common">Tick</name>
    <dbReference type="NCBI Taxonomy" id="543639"/>
    <lineage>
        <taxon>Eukaryota</taxon>
        <taxon>Metazoa</taxon>
        <taxon>Ecdysozoa</taxon>
        <taxon>Arthropoda</taxon>
        <taxon>Chelicerata</taxon>
        <taxon>Arachnida</taxon>
        <taxon>Acari</taxon>
        <taxon>Parasitiformes</taxon>
        <taxon>Ixodida</taxon>
        <taxon>Ixodoidea</taxon>
        <taxon>Ixodidae</taxon>
        <taxon>Rhipicephalinae</taxon>
        <taxon>Dermacentor</taxon>
    </lineage>
</organism>
<evidence type="ECO:0000313" key="1">
    <source>
        <dbReference type="EMBL" id="KAH7965603.1"/>
    </source>
</evidence>
<reference evidence="1" key="1">
    <citation type="submission" date="2020-05" db="EMBL/GenBank/DDBJ databases">
        <title>Large-scale comparative analyses of tick genomes elucidate their genetic diversity and vector capacities.</title>
        <authorList>
            <person name="Jia N."/>
            <person name="Wang J."/>
            <person name="Shi W."/>
            <person name="Du L."/>
            <person name="Sun Y."/>
            <person name="Zhan W."/>
            <person name="Jiang J."/>
            <person name="Wang Q."/>
            <person name="Zhang B."/>
            <person name="Ji P."/>
            <person name="Sakyi L.B."/>
            <person name="Cui X."/>
            <person name="Yuan T."/>
            <person name="Jiang B."/>
            <person name="Yang W."/>
            <person name="Lam T.T.-Y."/>
            <person name="Chang Q."/>
            <person name="Ding S."/>
            <person name="Wang X."/>
            <person name="Zhu J."/>
            <person name="Ruan X."/>
            <person name="Zhao L."/>
            <person name="Wei J."/>
            <person name="Que T."/>
            <person name="Du C."/>
            <person name="Cheng J."/>
            <person name="Dai P."/>
            <person name="Han X."/>
            <person name="Huang E."/>
            <person name="Gao Y."/>
            <person name="Liu J."/>
            <person name="Shao H."/>
            <person name="Ye R."/>
            <person name="Li L."/>
            <person name="Wei W."/>
            <person name="Wang X."/>
            <person name="Wang C."/>
            <person name="Yang T."/>
            <person name="Huo Q."/>
            <person name="Li W."/>
            <person name="Guo W."/>
            <person name="Chen H."/>
            <person name="Zhou L."/>
            <person name="Ni X."/>
            <person name="Tian J."/>
            <person name="Zhou Y."/>
            <person name="Sheng Y."/>
            <person name="Liu T."/>
            <person name="Pan Y."/>
            <person name="Xia L."/>
            <person name="Li J."/>
            <person name="Zhao F."/>
            <person name="Cao W."/>
        </authorList>
    </citation>
    <scope>NUCLEOTIDE SEQUENCE</scope>
    <source>
        <strain evidence="1">Dsil-2018</strain>
    </source>
</reference>
<comment type="caution">
    <text evidence="1">The sequence shown here is derived from an EMBL/GenBank/DDBJ whole genome shotgun (WGS) entry which is preliminary data.</text>
</comment>
<protein>
    <submittedName>
        <fullName evidence="1">Uncharacterized protein</fullName>
    </submittedName>
</protein>
<keyword evidence="2" id="KW-1185">Reference proteome</keyword>
<dbReference type="EMBL" id="CM023471">
    <property type="protein sequence ID" value="KAH7965603.1"/>
    <property type="molecule type" value="Genomic_DNA"/>
</dbReference>
<proteinExistence type="predicted"/>
<accession>A0ACB8DC48</accession>
<sequence>MPVTGKIDEFNADTVDWNDYRERVGLLLTVNDVPNGKKPAVFLTCCWAAKYSLLRSLLDPEKPAAPNLAEIFEALNNQRAKEAVNEYLASLKRLADDCKCGSLRDRMLREQIVSGTDDVPLETRLLESADLNLETAMSTGPEVQLTVVYPKQLQAWKVNHYNPASLINWRPVTPHQHAPIAPRLFPHLDFVGALGNAVRSFGFLLQL</sequence>
<name>A0ACB8DC48_DERSI</name>